<feature type="disulfide bond" description="Redox-active" evidence="4">
    <location>
        <begin position="78"/>
        <end position="82"/>
    </location>
</feature>
<evidence type="ECO:0000259" key="6">
    <source>
        <dbReference type="PROSITE" id="PS51352"/>
    </source>
</evidence>
<dbReference type="AlphaFoldDB" id="A0A075QWI1"/>
<dbReference type="CDD" id="cd02968">
    <property type="entry name" value="SCO"/>
    <property type="match status" value="1"/>
</dbReference>
<evidence type="ECO:0000256" key="1">
    <source>
        <dbReference type="ARBA" id="ARBA00010996"/>
    </source>
</evidence>
<dbReference type="PROSITE" id="PS51352">
    <property type="entry name" value="THIOREDOXIN_2"/>
    <property type="match status" value="1"/>
</dbReference>
<accession>A0A075QWI1</accession>
<keyword evidence="8" id="KW-1185">Reference proteome</keyword>
<dbReference type="PANTHER" id="PTHR12151">
    <property type="entry name" value="ELECTRON TRANSPORT PROTIN SCO1/SENC FAMILY MEMBER"/>
    <property type="match status" value="1"/>
</dbReference>
<dbReference type="SUPFAM" id="SSF52833">
    <property type="entry name" value="Thioredoxin-like"/>
    <property type="match status" value="1"/>
</dbReference>
<dbReference type="PANTHER" id="PTHR12151:SF25">
    <property type="entry name" value="LINALOOL DEHYDRATASE_ISOMERASE DOMAIN-CONTAINING PROTEIN"/>
    <property type="match status" value="1"/>
</dbReference>
<keyword evidence="2 3" id="KW-0186">Copper</keyword>
<dbReference type="EMBL" id="CP007806">
    <property type="protein sequence ID" value="AIG24777.1"/>
    <property type="molecule type" value="Genomic_DNA"/>
</dbReference>
<dbReference type="RefSeq" id="WP_003333568.1">
    <property type="nucleotide sequence ID" value="NZ_CP007806.1"/>
</dbReference>
<evidence type="ECO:0000256" key="2">
    <source>
        <dbReference type="ARBA" id="ARBA00023008"/>
    </source>
</evidence>
<dbReference type="InterPro" id="IPR036249">
    <property type="entry name" value="Thioredoxin-like_sf"/>
</dbReference>
<organism evidence="7 8">
    <name type="scientific">Brevibacillus laterosporus LMG 15441</name>
    <dbReference type="NCBI Taxonomy" id="1042163"/>
    <lineage>
        <taxon>Bacteria</taxon>
        <taxon>Bacillati</taxon>
        <taxon>Bacillota</taxon>
        <taxon>Bacilli</taxon>
        <taxon>Bacillales</taxon>
        <taxon>Paenibacillaceae</taxon>
        <taxon>Brevibacillus</taxon>
    </lineage>
</organism>
<keyword evidence="3" id="KW-0479">Metal-binding</keyword>
<gene>
    <name evidence="7" type="ORF">BRLA_c003960</name>
</gene>
<feature type="binding site" evidence="3">
    <location>
        <position position="78"/>
    </location>
    <ligand>
        <name>Cu cation</name>
        <dbReference type="ChEBI" id="CHEBI:23378"/>
    </ligand>
</feature>
<evidence type="ECO:0000256" key="4">
    <source>
        <dbReference type="PIRSR" id="PIRSR603782-2"/>
    </source>
</evidence>
<feature type="binding site" evidence="3">
    <location>
        <position position="168"/>
    </location>
    <ligand>
        <name>Cu cation</name>
        <dbReference type="ChEBI" id="CHEBI:23378"/>
    </ligand>
</feature>
<name>A0A075QWI1_BRELA</name>
<feature type="transmembrane region" description="Helical" evidence="5">
    <location>
        <begin position="12"/>
        <end position="31"/>
    </location>
</feature>
<comment type="similarity">
    <text evidence="1">Belongs to the SCO1/2 family.</text>
</comment>
<feature type="binding site" evidence="3">
    <location>
        <position position="82"/>
    </location>
    <ligand>
        <name>Cu cation</name>
        <dbReference type="ChEBI" id="CHEBI:23378"/>
    </ligand>
</feature>
<dbReference type="Gene3D" id="3.40.30.10">
    <property type="entry name" value="Glutaredoxin"/>
    <property type="match status" value="1"/>
</dbReference>
<reference evidence="7 8" key="1">
    <citation type="journal article" date="2011" name="J. Bacteriol.">
        <title>Genome sequence of Brevibacillus laterosporus LMG 15441, a pathogen of invertebrates.</title>
        <authorList>
            <person name="Djukic M."/>
            <person name="Poehlein A."/>
            <person name="Thurmer A."/>
            <person name="Daniel R."/>
        </authorList>
    </citation>
    <scope>NUCLEOTIDE SEQUENCE [LARGE SCALE GENOMIC DNA]</scope>
    <source>
        <strain evidence="7 8">LMG 15441</strain>
    </source>
</reference>
<dbReference type="InterPro" id="IPR003782">
    <property type="entry name" value="SCO1/SenC"/>
</dbReference>
<evidence type="ECO:0000313" key="7">
    <source>
        <dbReference type="EMBL" id="AIG24777.1"/>
    </source>
</evidence>
<sequence>MEDVTAGSLYRKWLPIFGVIIILIAVGSVLYKSYFSTADMPIIKKVQDFTLERMDGQNVKLSDSNGKVRLISFIFLRCPDVCPLTTQHMVDLQNELKETGMYGKDIEFISVTFDYENDTPEALQKYAKAVQADPSGWQFLRGPDDIMKPILNDFWIGAEKQKDGLYVHTMKTFLLDKNQNIRQIYGMADDMDKEKILREMKKLVKE</sequence>
<evidence type="ECO:0000256" key="3">
    <source>
        <dbReference type="PIRSR" id="PIRSR603782-1"/>
    </source>
</evidence>
<keyword evidence="5" id="KW-0472">Membrane</keyword>
<dbReference type="Pfam" id="PF02630">
    <property type="entry name" value="SCO1-SenC"/>
    <property type="match status" value="1"/>
</dbReference>
<dbReference type="KEGG" id="blr:BRLA_c003960"/>
<evidence type="ECO:0000313" key="8">
    <source>
        <dbReference type="Proteomes" id="UP000005850"/>
    </source>
</evidence>
<dbReference type="eggNOG" id="COG1999">
    <property type="taxonomic scope" value="Bacteria"/>
</dbReference>
<dbReference type="GO" id="GO:0046872">
    <property type="term" value="F:metal ion binding"/>
    <property type="evidence" value="ECO:0007669"/>
    <property type="project" value="UniProtKB-KW"/>
</dbReference>
<dbReference type="STRING" id="1042163.BRLA_c003960"/>
<keyword evidence="5" id="KW-1133">Transmembrane helix</keyword>
<dbReference type="HOGENOM" id="CLU_050131_3_3_9"/>
<dbReference type="InterPro" id="IPR013766">
    <property type="entry name" value="Thioredoxin_domain"/>
</dbReference>
<protein>
    <recommendedName>
        <fullName evidence="6">Thioredoxin domain-containing protein</fullName>
    </recommendedName>
</protein>
<dbReference type="Proteomes" id="UP000005850">
    <property type="component" value="Chromosome"/>
</dbReference>
<keyword evidence="5" id="KW-0812">Transmembrane</keyword>
<proteinExistence type="inferred from homology"/>
<evidence type="ECO:0000256" key="5">
    <source>
        <dbReference type="SAM" id="Phobius"/>
    </source>
</evidence>
<feature type="domain" description="Thioredoxin" evidence="6">
    <location>
        <begin position="40"/>
        <end position="205"/>
    </location>
</feature>
<keyword evidence="4" id="KW-1015">Disulfide bond</keyword>